<accession>M5TV21</accession>
<dbReference type="Proteomes" id="UP000011885">
    <property type="component" value="Unassembled WGS sequence"/>
</dbReference>
<proteinExistence type="predicted"/>
<comment type="caution">
    <text evidence="1">The sequence shown here is derived from an EMBL/GenBank/DDBJ whole genome shotgun (WGS) entry which is preliminary data.</text>
</comment>
<sequence>MPELIRLMFGTSAEITPTGRRHSGMTQTSSGAGYCFFLVNGN</sequence>
<evidence type="ECO:0000313" key="2">
    <source>
        <dbReference type="Proteomes" id="UP000011885"/>
    </source>
</evidence>
<reference evidence="1 2" key="1">
    <citation type="journal article" date="2013" name="Mar. Genomics">
        <title>Expression of sulfatases in Rhodopirellula baltica and the diversity of sulfatases in the genus Rhodopirellula.</title>
        <authorList>
            <person name="Wegner C.E."/>
            <person name="Richter-Heitmann T."/>
            <person name="Klindworth A."/>
            <person name="Klockow C."/>
            <person name="Richter M."/>
            <person name="Achstetter T."/>
            <person name="Glockner F.O."/>
            <person name="Harder J."/>
        </authorList>
    </citation>
    <scope>NUCLEOTIDE SEQUENCE [LARGE SCALE GENOMIC DNA]</scope>
    <source>
        <strain evidence="1 2">SM41</strain>
    </source>
</reference>
<gene>
    <name evidence="1" type="ORF">RSSM_05506</name>
</gene>
<keyword evidence="2" id="KW-1185">Reference proteome</keyword>
<dbReference type="AlphaFoldDB" id="M5TV21"/>
<name>M5TV21_9BACT</name>
<dbReference type="EMBL" id="ANOH01000386">
    <property type="protein sequence ID" value="EMI53042.1"/>
    <property type="molecule type" value="Genomic_DNA"/>
</dbReference>
<protein>
    <submittedName>
        <fullName evidence="1">Uncharacterized protein</fullName>
    </submittedName>
</protein>
<evidence type="ECO:0000313" key="1">
    <source>
        <dbReference type="EMBL" id="EMI53042.1"/>
    </source>
</evidence>
<organism evidence="1 2">
    <name type="scientific">Rhodopirellula sallentina SM41</name>
    <dbReference type="NCBI Taxonomy" id="1263870"/>
    <lineage>
        <taxon>Bacteria</taxon>
        <taxon>Pseudomonadati</taxon>
        <taxon>Planctomycetota</taxon>
        <taxon>Planctomycetia</taxon>
        <taxon>Pirellulales</taxon>
        <taxon>Pirellulaceae</taxon>
        <taxon>Rhodopirellula</taxon>
    </lineage>
</organism>